<organism evidence="2 3">
    <name type="scientific">Yoonia maricola</name>
    <dbReference type="NCBI Taxonomy" id="420999"/>
    <lineage>
        <taxon>Bacteria</taxon>
        <taxon>Pseudomonadati</taxon>
        <taxon>Pseudomonadota</taxon>
        <taxon>Alphaproteobacteria</taxon>
        <taxon>Rhodobacterales</taxon>
        <taxon>Paracoccaceae</taxon>
        <taxon>Yoonia</taxon>
    </lineage>
</organism>
<dbReference type="InterPro" id="IPR036457">
    <property type="entry name" value="PPM-type-like_dom_sf"/>
</dbReference>
<sequence length="266" mass="28374">MGSRREPSFTFETASLTDVGCVREINEDSILTTPESGVWLVADGMGGHAAGDFASQTIAAEIDTIGIPGDAVDLRARFMDRLTRANTQILNHAATLDDGTIGSTVAALLTSQGHYACIWSGDSRVYRLRGAVLTQITEDHTEVRALLDAGAITQAEADVWPRKNVITHAIGVSPVPECGMLEGSLADKDVFLICSDGLTEYYHNDELERVMNAAGNDLEGLCAELVETVRTRGGKDNVSVVTVLCRQVPLAGFEADGMFPEFGGAL</sequence>
<reference evidence="2 3" key="1">
    <citation type="submission" date="2017-11" db="EMBL/GenBank/DDBJ databases">
        <title>Genomic Encyclopedia of Archaeal and Bacterial Type Strains, Phase II (KMG-II): From Individual Species to Whole Genera.</title>
        <authorList>
            <person name="Goeker M."/>
        </authorList>
    </citation>
    <scope>NUCLEOTIDE SEQUENCE [LARGE SCALE GENOMIC DNA]</scope>
    <source>
        <strain evidence="2 3">DSM 29128</strain>
    </source>
</reference>
<evidence type="ECO:0000259" key="1">
    <source>
        <dbReference type="PROSITE" id="PS51746"/>
    </source>
</evidence>
<dbReference type="SUPFAM" id="SSF81606">
    <property type="entry name" value="PP2C-like"/>
    <property type="match status" value="1"/>
</dbReference>
<dbReference type="PROSITE" id="PS51746">
    <property type="entry name" value="PPM_2"/>
    <property type="match status" value="1"/>
</dbReference>
<proteinExistence type="predicted"/>
<dbReference type="CDD" id="cd00143">
    <property type="entry name" value="PP2Cc"/>
    <property type="match status" value="1"/>
</dbReference>
<dbReference type="Gene3D" id="3.60.40.10">
    <property type="entry name" value="PPM-type phosphatase domain"/>
    <property type="match status" value="1"/>
</dbReference>
<comment type="caution">
    <text evidence="2">The sequence shown here is derived from an EMBL/GenBank/DDBJ whole genome shotgun (WGS) entry which is preliminary data.</text>
</comment>
<dbReference type="SMART" id="SM00332">
    <property type="entry name" value="PP2Cc"/>
    <property type="match status" value="1"/>
</dbReference>
<dbReference type="GO" id="GO:0004722">
    <property type="term" value="F:protein serine/threonine phosphatase activity"/>
    <property type="evidence" value="ECO:0007669"/>
    <property type="project" value="InterPro"/>
</dbReference>
<dbReference type="PANTHER" id="PTHR13832">
    <property type="entry name" value="PROTEIN PHOSPHATASE 2C"/>
    <property type="match status" value="1"/>
</dbReference>
<dbReference type="InterPro" id="IPR001932">
    <property type="entry name" value="PPM-type_phosphatase-like_dom"/>
</dbReference>
<name>A0A2M8VZZ1_9RHOB</name>
<keyword evidence="3" id="KW-1185">Reference proteome</keyword>
<protein>
    <submittedName>
        <fullName evidence="2">Protein phosphatase</fullName>
    </submittedName>
</protein>
<accession>A0A2M8VZZ1</accession>
<feature type="domain" description="PPM-type phosphatase" evidence="1">
    <location>
        <begin position="13"/>
        <end position="245"/>
    </location>
</feature>
<dbReference type="OrthoDB" id="9801841at2"/>
<dbReference type="EMBL" id="PGTY01000005">
    <property type="protein sequence ID" value="PJI84229.1"/>
    <property type="molecule type" value="Genomic_DNA"/>
</dbReference>
<dbReference type="InterPro" id="IPR015655">
    <property type="entry name" value="PP2C"/>
</dbReference>
<dbReference type="PANTHER" id="PTHR13832:SF827">
    <property type="entry name" value="PROTEIN PHOSPHATASE 1L"/>
    <property type="match status" value="1"/>
</dbReference>
<dbReference type="Proteomes" id="UP000228531">
    <property type="component" value="Unassembled WGS sequence"/>
</dbReference>
<dbReference type="AlphaFoldDB" id="A0A2M8VZZ1"/>
<dbReference type="SMART" id="SM00331">
    <property type="entry name" value="PP2C_SIG"/>
    <property type="match status" value="1"/>
</dbReference>
<gene>
    <name evidence="2" type="ORF">BC777_3769</name>
</gene>
<evidence type="ECO:0000313" key="2">
    <source>
        <dbReference type="EMBL" id="PJI84229.1"/>
    </source>
</evidence>
<dbReference type="Pfam" id="PF13672">
    <property type="entry name" value="PP2C_2"/>
    <property type="match status" value="1"/>
</dbReference>
<evidence type="ECO:0000313" key="3">
    <source>
        <dbReference type="Proteomes" id="UP000228531"/>
    </source>
</evidence>